<keyword evidence="3" id="KW-1185">Reference proteome</keyword>
<accession>A0A1M7YJR8</accession>
<dbReference type="EMBL" id="FRFE01000042">
    <property type="protein sequence ID" value="SHO52871.1"/>
    <property type="molecule type" value="Genomic_DNA"/>
</dbReference>
<dbReference type="InterPro" id="IPR043708">
    <property type="entry name" value="DUF5648"/>
</dbReference>
<sequence length="511" mass="59261">MKAIQTTLLLIIISVINHHNNANSKIITETIYGTLSEKTDNIGEGYDIGKRYELFTITYDDESTVMHIYNMDGSIASTIDSGSHEFDFGDDALYVIAPFLVGFIDTYCVTPTGTTTYLDWHYELLDEGVEIYQRVDEYSTLELEMYLDDSKSDYGEISGNAGSVSSFIKFNKIERVPLNSPIVEATVNGLDCFQIEGDPRIWLDLDNPNILDRSYNEIKSWAKENNFRFATKNDLDDLIRAVLPLGDVFSPDWSDEGIPIVNDEGIINEAYYTEKEREAIGLTFSYRSYAISTGYTVTDYSWSGQLTPINYTAIGTYSKEPLLYTSYSESSTIDGAIYLSGDIPLERFSAWLISDNVLKAINYFYSPVYENHYFTGNEDETNYIIDNWSEYWEFVAPVWYAFLNPKPGTTPLYHFYAPSNENHYYTINEDEKNYIMKTWPWHWQYVGVTCYVYSSNIPGTNPIYHFYSYQADRHYFSYGDDEKEYIMKTWPNYWTYIGVAWYAFQYYSSQY</sequence>
<dbReference type="RefSeq" id="WP_073616474.1">
    <property type="nucleotide sequence ID" value="NZ_FRFE01000042.1"/>
</dbReference>
<evidence type="ECO:0000313" key="3">
    <source>
        <dbReference type="Proteomes" id="UP000184603"/>
    </source>
</evidence>
<evidence type="ECO:0000313" key="2">
    <source>
        <dbReference type="EMBL" id="SHO52871.1"/>
    </source>
</evidence>
<feature type="domain" description="DUF5648" evidence="1">
    <location>
        <begin position="364"/>
        <end position="503"/>
    </location>
</feature>
<reference evidence="2 3" key="1">
    <citation type="submission" date="2016-12" db="EMBL/GenBank/DDBJ databases">
        <authorList>
            <person name="Song W.-J."/>
            <person name="Kurnit D.M."/>
        </authorList>
    </citation>
    <scope>NUCLEOTIDE SEQUENCE [LARGE SCALE GENOMIC DNA]</scope>
    <source>
        <strain evidence="2 3">DSM 18488</strain>
    </source>
</reference>
<dbReference type="Proteomes" id="UP000184603">
    <property type="component" value="Unassembled WGS sequence"/>
</dbReference>
<name>A0A1M7YJR8_9BACT</name>
<gene>
    <name evidence="2" type="ORF">SAMN02745220_04810</name>
</gene>
<dbReference type="AlphaFoldDB" id="A0A1M7YJR8"/>
<evidence type="ECO:0000259" key="1">
    <source>
        <dbReference type="Pfam" id="PF18885"/>
    </source>
</evidence>
<protein>
    <recommendedName>
        <fullName evidence="1">DUF5648 domain-containing protein</fullName>
    </recommendedName>
</protein>
<organism evidence="2 3">
    <name type="scientific">Desulfopila aestuarii DSM 18488</name>
    <dbReference type="NCBI Taxonomy" id="1121416"/>
    <lineage>
        <taxon>Bacteria</taxon>
        <taxon>Pseudomonadati</taxon>
        <taxon>Thermodesulfobacteriota</taxon>
        <taxon>Desulfobulbia</taxon>
        <taxon>Desulfobulbales</taxon>
        <taxon>Desulfocapsaceae</taxon>
        <taxon>Desulfopila</taxon>
    </lineage>
</organism>
<dbReference type="Pfam" id="PF18885">
    <property type="entry name" value="DUF5648"/>
    <property type="match status" value="1"/>
</dbReference>
<dbReference type="OrthoDB" id="9790784at2"/>
<proteinExistence type="predicted"/>